<dbReference type="InterPro" id="IPR004386">
    <property type="entry name" value="Toxin_YafQ-like"/>
</dbReference>
<dbReference type="AlphaFoldDB" id="A0A1F8BZ38"/>
<dbReference type="Gene3D" id="3.30.2310.20">
    <property type="entry name" value="RelE-like"/>
    <property type="match status" value="1"/>
</dbReference>
<reference evidence="2 3" key="1">
    <citation type="journal article" date="2016" name="Nat. Commun.">
        <title>Thousands of microbial genomes shed light on interconnected biogeochemical processes in an aquifer system.</title>
        <authorList>
            <person name="Anantharaman K."/>
            <person name="Brown C.T."/>
            <person name="Hug L.A."/>
            <person name="Sharon I."/>
            <person name="Castelle C.J."/>
            <person name="Probst A.J."/>
            <person name="Thomas B.C."/>
            <person name="Singh A."/>
            <person name="Wilkins M.J."/>
            <person name="Karaoz U."/>
            <person name="Brodie E.L."/>
            <person name="Williams K.H."/>
            <person name="Hubbard S.S."/>
            <person name="Banfield J.F."/>
        </authorList>
    </citation>
    <scope>NUCLEOTIDE SEQUENCE [LARGE SCALE GENOMIC DNA]</scope>
</reference>
<evidence type="ECO:0008006" key="4">
    <source>
        <dbReference type="Google" id="ProtNLM"/>
    </source>
</evidence>
<dbReference type="EMBL" id="MGHL01000017">
    <property type="protein sequence ID" value="OGM68829.1"/>
    <property type="molecule type" value="Genomic_DNA"/>
</dbReference>
<keyword evidence="1" id="KW-1277">Toxin-antitoxin system</keyword>
<dbReference type="Pfam" id="PF15738">
    <property type="entry name" value="YafQ_toxin"/>
    <property type="match status" value="1"/>
</dbReference>
<evidence type="ECO:0000313" key="3">
    <source>
        <dbReference type="Proteomes" id="UP000178429"/>
    </source>
</evidence>
<dbReference type="InterPro" id="IPR035093">
    <property type="entry name" value="RelE/ParE_toxin_dom_sf"/>
</dbReference>
<evidence type="ECO:0000256" key="1">
    <source>
        <dbReference type="ARBA" id="ARBA00022649"/>
    </source>
</evidence>
<name>A0A1F8BZ38_9BACT</name>
<proteinExistence type="predicted"/>
<dbReference type="NCBIfam" id="TIGR02385">
    <property type="entry name" value="RelE_StbE"/>
    <property type="match status" value="1"/>
</dbReference>
<dbReference type="Proteomes" id="UP000178429">
    <property type="component" value="Unassembled WGS sequence"/>
</dbReference>
<accession>A0A1F8BZ38</accession>
<dbReference type="SUPFAM" id="SSF143011">
    <property type="entry name" value="RelE-like"/>
    <property type="match status" value="1"/>
</dbReference>
<evidence type="ECO:0000313" key="2">
    <source>
        <dbReference type="EMBL" id="OGM68829.1"/>
    </source>
</evidence>
<protein>
    <recommendedName>
        <fullName evidence="4">Type II toxin-antitoxin system mRNA interferase toxin, RelE/StbE family</fullName>
    </recommendedName>
</protein>
<comment type="caution">
    <text evidence="2">The sequence shown here is derived from an EMBL/GenBank/DDBJ whole genome shotgun (WGS) entry which is preliminary data.</text>
</comment>
<sequence>MIRIKRAGEFDQLLDVIAKNDLEMFDLVNAKIKLFKKNPNDTRLDNHPLKRRMRGKWAFSITEDIRIVYIWQGEKRVRFLNIGPHSKVYSRAD</sequence>
<organism evidence="2 3">
    <name type="scientific">Candidatus Woesebacteria bacterium RIFCSPLOWO2_01_FULL_44_14</name>
    <dbReference type="NCBI Taxonomy" id="1802525"/>
    <lineage>
        <taxon>Bacteria</taxon>
        <taxon>Candidatus Woeseibacteriota</taxon>
    </lineage>
</organism>
<dbReference type="STRING" id="1802525.A2975_00460"/>
<dbReference type="InterPro" id="IPR007712">
    <property type="entry name" value="RelE/ParE_toxin"/>
</dbReference>
<gene>
    <name evidence="2" type="ORF">A2975_00460</name>
</gene>